<organism evidence="1 2">
    <name type="scientific">Paramuricea clavata</name>
    <name type="common">Red gorgonian</name>
    <name type="synonym">Violescent sea-whip</name>
    <dbReference type="NCBI Taxonomy" id="317549"/>
    <lineage>
        <taxon>Eukaryota</taxon>
        <taxon>Metazoa</taxon>
        <taxon>Cnidaria</taxon>
        <taxon>Anthozoa</taxon>
        <taxon>Octocorallia</taxon>
        <taxon>Malacalcyonacea</taxon>
        <taxon>Plexauridae</taxon>
        <taxon>Paramuricea</taxon>
    </lineage>
</organism>
<accession>A0A6S7FI23</accession>
<sequence length="134" mass="15000">MVNDLIPATDLVKFVDDSTTWEVLHRDSQSNLPSAELAETITEDKDWSNYSAWKYIQAGVPQGTRLGPLLFLIMVNDLIPATDLVKFVDDSTTWEVLHRDSQSNLPSAELAETVSLYLLLKKILCGSLLGYETK</sequence>
<dbReference type="OrthoDB" id="10037236at2759"/>
<evidence type="ECO:0000313" key="2">
    <source>
        <dbReference type="Proteomes" id="UP001152795"/>
    </source>
</evidence>
<protein>
    <submittedName>
        <fullName evidence="1">Uncharacterized protein</fullName>
    </submittedName>
</protein>
<dbReference type="Proteomes" id="UP001152795">
    <property type="component" value="Unassembled WGS sequence"/>
</dbReference>
<dbReference type="EMBL" id="CACRXK020000039">
    <property type="protein sequence ID" value="CAB3977272.1"/>
    <property type="molecule type" value="Genomic_DNA"/>
</dbReference>
<comment type="caution">
    <text evidence="1">The sequence shown here is derived from an EMBL/GenBank/DDBJ whole genome shotgun (WGS) entry which is preliminary data.</text>
</comment>
<gene>
    <name evidence="1" type="ORF">PACLA_8A021540</name>
</gene>
<proteinExistence type="predicted"/>
<reference evidence="1" key="1">
    <citation type="submission" date="2020-04" db="EMBL/GenBank/DDBJ databases">
        <authorList>
            <person name="Alioto T."/>
            <person name="Alioto T."/>
            <person name="Gomez Garrido J."/>
        </authorList>
    </citation>
    <scope>NUCLEOTIDE SEQUENCE</scope>
    <source>
        <strain evidence="1">A484AB</strain>
    </source>
</reference>
<name>A0A6S7FI23_PARCT</name>
<evidence type="ECO:0000313" key="1">
    <source>
        <dbReference type="EMBL" id="CAB3977272.1"/>
    </source>
</evidence>
<dbReference type="AlphaFoldDB" id="A0A6S7FI23"/>
<keyword evidence="2" id="KW-1185">Reference proteome</keyword>